<reference evidence="2" key="1">
    <citation type="submission" date="2020-02" db="EMBL/GenBank/DDBJ databases">
        <authorList>
            <person name="Meier V. D."/>
        </authorList>
    </citation>
    <scope>NUCLEOTIDE SEQUENCE</scope>
    <source>
        <strain evidence="2">AVDCRST_MAG55</strain>
    </source>
</reference>
<sequence length="186" mass="20957">MTRALLRAAGRRSPGAANGISVTEHPVSEELWEALSPSCRRNPQLQRRKEAAPLRYFVHHSRLAAVARALKRNCNRSRRSSSSGTYGLQKFMNRSPQLLRCRADIRGSGRAPRARRGRRGRSRRRVRVWRPGRLAPSRGRARRRGRGCQPRLAARLAVTYVAGRAGEQDHPRISPPGMLGCSGRRR</sequence>
<feature type="region of interest" description="Disordered" evidence="1">
    <location>
        <begin position="106"/>
        <end position="126"/>
    </location>
</feature>
<proteinExistence type="predicted"/>
<feature type="compositionally biased region" description="Basic residues" evidence="1">
    <location>
        <begin position="112"/>
        <end position="126"/>
    </location>
</feature>
<organism evidence="2">
    <name type="scientific">uncultured Rubrobacteraceae bacterium</name>
    <dbReference type="NCBI Taxonomy" id="349277"/>
    <lineage>
        <taxon>Bacteria</taxon>
        <taxon>Bacillati</taxon>
        <taxon>Actinomycetota</taxon>
        <taxon>Rubrobacteria</taxon>
        <taxon>Rubrobacterales</taxon>
        <taxon>Rubrobacteraceae</taxon>
        <taxon>environmental samples</taxon>
    </lineage>
</organism>
<dbReference type="EMBL" id="CADCUZ010000037">
    <property type="protein sequence ID" value="CAA9405480.1"/>
    <property type="molecule type" value="Genomic_DNA"/>
</dbReference>
<feature type="region of interest" description="Disordered" evidence="1">
    <location>
        <begin position="1"/>
        <end position="22"/>
    </location>
</feature>
<accession>A0A6J4P5T1</accession>
<dbReference type="AlphaFoldDB" id="A0A6J4P5T1"/>
<gene>
    <name evidence="2" type="ORF">AVDCRST_MAG55-907</name>
</gene>
<evidence type="ECO:0000256" key="1">
    <source>
        <dbReference type="SAM" id="MobiDB-lite"/>
    </source>
</evidence>
<evidence type="ECO:0000313" key="2">
    <source>
        <dbReference type="EMBL" id="CAA9405480.1"/>
    </source>
</evidence>
<feature type="region of interest" description="Disordered" evidence="1">
    <location>
        <begin position="167"/>
        <end position="186"/>
    </location>
</feature>
<protein>
    <submittedName>
        <fullName evidence="2">Uncharacterized protein</fullName>
    </submittedName>
</protein>
<name>A0A6J4P5T1_9ACTN</name>